<evidence type="ECO:0000259" key="2">
    <source>
        <dbReference type="Pfam" id="PF24738"/>
    </source>
</evidence>
<reference evidence="3" key="1">
    <citation type="submission" date="2022-07" db="EMBL/GenBank/DDBJ databases">
        <title>Fungi with potential for degradation of polypropylene.</title>
        <authorList>
            <person name="Gostincar C."/>
        </authorList>
    </citation>
    <scope>NUCLEOTIDE SEQUENCE</scope>
    <source>
        <strain evidence="3">EXF-13287</strain>
    </source>
</reference>
<dbReference type="AlphaFoldDB" id="A0AA38VPX3"/>
<feature type="domain" description="DUF7689" evidence="2">
    <location>
        <begin position="41"/>
        <end position="142"/>
    </location>
</feature>
<dbReference type="Pfam" id="PF24738">
    <property type="entry name" value="DUF7689"/>
    <property type="match status" value="1"/>
</dbReference>
<feature type="region of interest" description="Disordered" evidence="1">
    <location>
        <begin position="475"/>
        <end position="514"/>
    </location>
</feature>
<dbReference type="Proteomes" id="UP001174691">
    <property type="component" value="Unassembled WGS sequence"/>
</dbReference>
<keyword evidence="4" id="KW-1185">Reference proteome</keyword>
<evidence type="ECO:0000256" key="1">
    <source>
        <dbReference type="SAM" id="MobiDB-lite"/>
    </source>
</evidence>
<feature type="region of interest" description="Disordered" evidence="1">
    <location>
        <begin position="191"/>
        <end position="273"/>
    </location>
</feature>
<gene>
    <name evidence="3" type="ORF">NKR19_g6526</name>
</gene>
<organism evidence="3 4">
    <name type="scientific">Coniochaeta hoffmannii</name>
    <dbReference type="NCBI Taxonomy" id="91930"/>
    <lineage>
        <taxon>Eukaryota</taxon>
        <taxon>Fungi</taxon>
        <taxon>Dikarya</taxon>
        <taxon>Ascomycota</taxon>
        <taxon>Pezizomycotina</taxon>
        <taxon>Sordariomycetes</taxon>
        <taxon>Sordariomycetidae</taxon>
        <taxon>Coniochaetales</taxon>
        <taxon>Coniochaetaceae</taxon>
        <taxon>Coniochaeta</taxon>
    </lineage>
</organism>
<proteinExistence type="predicted"/>
<sequence length="514" mass="54575">MSFNLQTPRAANAKEIADWGKIFPKLGSNFRILAPEQVEGSDGCYNCLGWASGEVKNFLSFIVFAEDQLTTRFKALGLVKCGEAEATIDVWFQSGEAYAEHVSKKDTATGKWTSKLGPDGPLIEHERYALEGDDYGKVRLHFGPASAATASVQSLSVQSAEPGFAMESVLDVTEEDLTAVESHAALFTSLGVAPKPAPKPKGPVKAPAKPVPAPAKPAPAKPAPAKPTTPAKPAPAPVKPAPAPVKPAPAKPVPAPVKPAPAKPTTPAKPTSNPVAAQFEKAYTAWQATWKTPKVRVSSRDDAYKKSTAYKDLVKLGPAILPLLAAKLAKPNQIYAVIPWLELDKGAHKIPPTADILTQKRAILSASSASIKSLSASVSSFSLNRDKLLGGTIDGLKAASDLINDPLFQQIVSRGAPAVAHILEDYAKSGAHGRDIWVEALKQIHEIEKEHKGEGFPEQMKEFETWLASYTGQAIPVEEPAEGDTETEPAAPEPEADPVAEHEVAPEGEEAAPQ</sequence>
<comment type="caution">
    <text evidence="3">The sequence shown here is derived from an EMBL/GenBank/DDBJ whole genome shotgun (WGS) entry which is preliminary data.</text>
</comment>
<feature type="compositionally biased region" description="Pro residues" evidence="1">
    <location>
        <begin position="209"/>
        <end position="264"/>
    </location>
</feature>
<evidence type="ECO:0000313" key="4">
    <source>
        <dbReference type="Proteomes" id="UP001174691"/>
    </source>
</evidence>
<dbReference type="InterPro" id="IPR056106">
    <property type="entry name" value="DUF7689"/>
</dbReference>
<accession>A0AA38VPX3</accession>
<dbReference type="EMBL" id="JANBVN010000101">
    <property type="protein sequence ID" value="KAJ9144312.1"/>
    <property type="molecule type" value="Genomic_DNA"/>
</dbReference>
<protein>
    <recommendedName>
        <fullName evidence="2">DUF7689 domain-containing protein</fullName>
    </recommendedName>
</protein>
<name>A0AA38VPX3_9PEZI</name>
<evidence type="ECO:0000313" key="3">
    <source>
        <dbReference type="EMBL" id="KAJ9144312.1"/>
    </source>
</evidence>